<dbReference type="PANTHER" id="PTHR42872">
    <property type="entry name" value="PROTEIN-GLUTAMATE METHYLESTERASE/PROTEIN-GLUTAMINE GLUTAMINASE"/>
    <property type="match status" value="1"/>
</dbReference>
<evidence type="ECO:0000313" key="6">
    <source>
        <dbReference type="EMBL" id="RZT93397.1"/>
    </source>
</evidence>
<feature type="domain" description="CheB-type methylesterase" evidence="5">
    <location>
        <begin position="1"/>
        <end position="188"/>
    </location>
</feature>
<comment type="caution">
    <text evidence="6">The sequence shown here is derived from an EMBL/GenBank/DDBJ whole genome shotgun (WGS) entry which is preliminary data.</text>
</comment>
<dbReference type="Proteomes" id="UP000293562">
    <property type="component" value="Unassembled WGS sequence"/>
</dbReference>
<dbReference type="Gene3D" id="3.40.50.180">
    <property type="entry name" value="Methylesterase CheB, C-terminal domain"/>
    <property type="match status" value="1"/>
</dbReference>
<dbReference type="GO" id="GO:0005737">
    <property type="term" value="C:cytoplasm"/>
    <property type="evidence" value="ECO:0007669"/>
    <property type="project" value="InterPro"/>
</dbReference>
<organism evidence="6 7">
    <name type="scientific">Ancylomarina subtilis</name>
    <dbReference type="NCBI Taxonomy" id="1639035"/>
    <lineage>
        <taxon>Bacteria</taxon>
        <taxon>Pseudomonadati</taxon>
        <taxon>Bacteroidota</taxon>
        <taxon>Bacteroidia</taxon>
        <taxon>Marinilabiliales</taxon>
        <taxon>Marinifilaceae</taxon>
        <taxon>Ancylomarina</taxon>
    </lineage>
</organism>
<feature type="active site" evidence="4">
    <location>
        <position position="130"/>
    </location>
</feature>
<dbReference type="GO" id="GO:0006935">
    <property type="term" value="P:chemotaxis"/>
    <property type="evidence" value="ECO:0007669"/>
    <property type="project" value="UniProtKB-UniRule"/>
</dbReference>
<dbReference type="SUPFAM" id="SSF52738">
    <property type="entry name" value="Methylesterase CheB, C-terminal domain"/>
    <property type="match status" value="1"/>
</dbReference>
<name>A0A4Q7VC28_9BACT</name>
<keyword evidence="1 4" id="KW-0378">Hydrolase</keyword>
<dbReference type="AlphaFoldDB" id="A0A4Q7VC28"/>
<dbReference type="RefSeq" id="WP_130307954.1">
    <property type="nucleotide sequence ID" value="NZ_SHKN01000002.1"/>
</dbReference>
<dbReference type="EMBL" id="SHKN01000002">
    <property type="protein sequence ID" value="RZT93397.1"/>
    <property type="molecule type" value="Genomic_DNA"/>
</dbReference>
<feature type="active site" evidence="4">
    <location>
        <position position="10"/>
    </location>
</feature>
<keyword evidence="7" id="KW-1185">Reference proteome</keyword>
<proteinExistence type="predicted"/>
<dbReference type="PROSITE" id="PS50122">
    <property type="entry name" value="CHEB"/>
    <property type="match status" value="1"/>
</dbReference>
<evidence type="ECO:0000256" key="2">
    <source>
        <dbReference type="ARBA" id="ARBA00039140"/>
    </source>
</evidence>
<evidence type="ECO:0000313" key="7">
    <source>
        <dbReference type="Proteomes" id="UP000293562"/>
    </source>
</evidence>
<dbReference type="InterPro" id="IPR035909">
    <property type="entry name" value="CheB_C"/>
</dbReference>
<accession>A0A4Q7VC28</accession>
<dbReference type="OrthoDB" id="1524092at2"/>
<comment type="catalytic activity">
    <reaction evidence="3">
        <text>[protein]-L-glutamate 5-O-methyl ester + H2O = L-glutamyl-[protein] + methanol + H(+)</text>
        <dbReference type="Rhea" id="RHEA:23236"/>
        <dbReference type="Rhea" id="RHEA-COMP:10208"/>
        <dbReference type="Rhea" id="RHEA-COMP:10311"/>
        <dbReference type="ChEBI" id="CHEBI:15377"/>
        <dbReference type="ChEBI" id="CHEBI:15378"/>
        <dbReference type="ChEBI" id="CHEBI:17790"/>
        <dbReference type="ChEBI" id="CHEBI:29973"/>
        <dbReference type="ChEBI" id="CHEBI:82795"/>
        <dbReference type="EC" id="3.1.1.61"/>
    </reaction>
</comment>
<gene>
    <name evidence="6" type="ORF">EV201_2558</name>
</gene>
<dbReference type="GO" id="GO:0008984">
    <property type="term" value="F:protein-glutamate methylesterase activity"/>
    <property type="evidence" value="ECO:0007669"/>
    <property type="project" value="UniProtKB-EC"/>
</dbReference>
<dbReference type="GO" id="GO:0000156">
    <property type="term" value="F:phosphorelay response regulator activity"/>
    <property type="evidence" value="ECO:0007669"/>
    <property type="project" value="InterPro"/>
</dbReference>
<keyword evidence="4" id="KW-0145">Chemotaxis</keyword>
<evidence type="ECO:0000256" key="1">
    <source>
        <dbReference type="ARBA" id="ARBA00022801"/>
    </source>
</evidence>
<feature type="active site" evidence="4">
    <location>
        <position position="37"/>
    </location>
</feature>
<sequence length="189" mass="20881">MYKALVIGTSFGGLEALKATLPLFPKDFPLAIIAVLHIGDNPNDSFIRYLNEICELKVKEAEEKEKITAGTIYFAPPNYHLLVESDETFALSTDSKVHHSRPSIDVLFETAAWCYKNKLIGLVLSGLNEDGAFGLHQINEMGGICIVEDPENAIARIMPSAAFKIANPQFIIPLHQISEKIIELVNSQD</sequence>
<dbReference type="Pfam" id="PF01339">
    <property type="entry name" value="CheB_methylest"/>
    <property type="match status" value="1"/>
</dbReference>
<evidence type="ECO:0000259" key="5">
    <source>
        <dbReference type="PROSITE" id="PS50122"/>
    </source>
</evidence>
<reference evidence="6 7" key="1">
    <citation type="submission" date="2019-02" db="EMBL/GenBank/DDBJ databases">
        <title>Genomic Encyclopedia of Type Strains, Phase IV (KMG-IV): sequencing the most valuable type-strain genomes for metagenomic binning, comparative biology and taxonomic classification.</title>
        <authorList>
            <person name="Goeker M."/>
        </authorList>
    </citation>
    <scope>NUCLEOTIDE SEQUENCE [LARGE SCALE GENOMIC DNA]</scope>
    <source>
        <strain evidence="6 7">DSM 28825</strain>
    </source>
</reference>
<evidence type="ECO:0000256" key="3">
    <source>
        <dbReference type="ARBA" id="ARBA00048267"/>
    </source>
</evidence>
<dbReference type="EC" id="3.1.1.61" evidence="2"/>
<dbReference type="CDD" id="cd16433">
    <property type="entry name" value="CheB"/>
    <property type="match status" value="1"/>
</dbReference>
<dbReference type="PANTHER" id="PTHR42872:SF3">
    <property type="entry name" value="PROTEIN-GLUTAMATE METHYLESTERASE_PROTEIN-GLUTAMINE GLUTAMINASE 1"/>
    <property type="match status" value="1"/>
</dbReference>
<evidence type="ECO:0000256" key="4">
    <source>
        <dbReference type="PROSITE-ProRule" id="PRU00050"/>
    </source>
</evidence>
<protein>
    <recommendedName>
        <fullName evidence="2">protein-glutamate methylesterase</fullName>
        <ecNumber evidence="2">3.1.1.61</ecNumber>
    </recommendedName>
</protein>
<dbReference type="InterPro" id="IPR000673">
    <property type="entry name" value="Sig_transdc_resp-reg_Me-estase"/>
</dbReference>